<feature type="compositionally biased region" description="Basic residues" evidence="1">
    <location>
        <begin position="1"/>
        <end position="15"/>
    </location>
</feature>
<dbReference type="AlphaFoldDB" id="A0A8J5S722"/>
<reference evidence="2" key="1">
    <citation type="journal article" date="2021" name="bioRxiv">
        <title>Whole Genome Assembly and Annotation of Northern Wild Rice, Zizania palustris L., Supports a Whole Genome Duplication in the Zizania Genus.</title>
        <authorList>
            <person name="Haas M."/>
            <person name="Kono T."/>
            <person name="Macchietto M."/>
            <person name="Millas R."/>
            <person name="McGilp L."/>
            <person name="Shao M."/>
            <person name="Duquette J."/>
            <person name="Hirsch C.N."/>
            <person name="Kimball J."/>
        </authorList>
    </citation>
    <scope>NUCLEOTIDE SEQUENCE</scope>
    <source>
        <tissue evidence="2">Fresh leaf tissue</tissue>
    </source>
</reference>
<proteinExistence type="predicted"/>
<sequence length="176" mass="18122">MLAKKRVKAPTHKRKAPDIASTPPNPPDTKATTVADAPSSAMPSSPVVMSPHTTFDKMTDDPAGAQSTPPAGDTTVETIIRDGSPGVIPAASGASANVVNVATTAEVDATYGMVTDARVPLLQTLIRLYLGDEKVTGAPSSTMPQLPPKVKGVLSDLLRSLEDPVEVLVNDSGVGE</sequence>
<keyword evidence="3" id="KW-1185">Reference proteome</keyword>
<gene>
    <name evidence="2" type="ORF">GUJ93_ZPchr0009g1676</name>
</gene>
<reference evidence="2" key="2">
    <citation type="submission" date="2021-02" db="EMBL/GenBank/DDBJ databases">
        <authorList>
            <person name="Kimball J.A."/>
            <person name="Haas M.W."/>
            <person name="Macchietto M."/>
            <person name="Kono T."/>
            <person name="Duquette J."/>
            <person name="Shao M."/>
        </authorList>
    </citation>
    <scope>NUCLEOTIDE SEQUENCE</scope>
    <source>
        <tissue evidence="2">Fresh leaf tissue</tissue>
    </source>
</reference>
<feature type="region of interest" description="Disordered" evidence="1">
    <location>
        <begin position="1"/>
        <end position="74"/>
    </location>
</feature>
<feature type="compositionally biased region" description="Low complexity" evidence="1">
    <location>
        <begin position="37"/>
        <end position="51"/>
    </location>
</feature>
<name>A0A8J5S722_ZIZPA</name>
<evidence type="ECO:0000256" key="1">
    <source>
        <dbReference type="SAM" id="MobiDB-lite"/>
    </source>
</evidence>
<organism evidence="2 3">
    <name type="scientific">Zizania palustris</name>
    <name type="common">Northern wild rice</name>
    <dbReference type="NCBI Taxonomy" id="103762"/>
    <lineage>
        <taxon>Eukaryota</taxon>
        <taxon>Viridiplantae</taxon>
        <taxon>Streptophyta</taxon>
        <taxon>Embryophyta</taxon>
        <taxon>Tracheophyta</taxon>
        <taxon>Spermatophyta</taxon>
        <taxon>Magnoliopsida</taxon>
        <taxon>Liliopsida</taxon>
        <taxon>Poales</taxon>
        <taxon>Poaceae</taxon>
        <taxon>BOP clade</taxon>
        <taxon>Oryzoideae</taxon>
        <taxon>Oryzeae</taxon>
        <taxon>Zizaniinae</taxon>
        <taxon>Zizania</taxon>
    </lineage>
</organism>
<evidence type="ECO:0000313" key="3">
    <source>
        <dbReference type="Proteomes" id="UP000729402"/>
    </source>
</evidence>
<comment type="caution">
    <text evidence="2">The sequence shown here is derived from an EMBL/GenBank/DDBJ whole genome shotgun (WGS) entry which is preliminary data.</text>
</comment>
<dbReference type="Proteomes" id="UP000729402">
    <property type="component" value="Unassembled WGS sequence"/>
</dbReference>
<protein>
    <submittedName>
        <fullName evidence="2">Uncharacterized protein</fullName>
    </submittedName>
</protein>
<accession>A0A8J5S722</accession>
<dbReference type="EMBL" id="JAAALK010000289">
    <property type="protein sequence ID" value="KAG8051021.1"/>
    <property type="molecule type" value="Genomic_DNA"/>
</dbReference>
<evidence type="ECO:0000313" key="2">
    <source>
        <dbReference type="EMBL" id="KAG8051021.1"/>
    </source>
</evidence>